<dbReference type="Gene3D" id="3.40.1350.10">
    <property type="match status" value="1"/>
</dbReference>
<keyword evidence="3" id="KW-0378">Hydrolase</keyword>
<name>A0A1H8S7X5_9GAMM</name>
<dbReference type="HAMAP" id="MF_00048">
    <property type="entry name" value="UPF0102"/>
    <property type="match status" value="1"/>
</dbReference>
<dbReference type="EMBL" id="FOEG01000002">
    <property type="protein sequence ID" value="SEO74820.1"/>
    <property type="molecule type" value="Genomic_DNA"/>
</dbReference>
<dbReference type="Pfam" id="PF02021">
    <property type="entry name" value="UPF0102"/>
    <property type="match status" value="1"/>
</dbReference>
<sequence length="117" mass="13239">MTDSSRRESGQTAEEAARRHLEAHGLRLLDRNAHARRGEIDLIMEDGDVLVFVEVRYRADATHGSALESIGATKRRRLIHAASTYLQRHRLDRPCRFDVVAITGETLEWITNAFDAA</sequence>
<comment type="similarity">
    <text evidence="1 2">Belongs to the UPF0102 family.</text>
</comment>
<dbReference type="InterPro" id="IPR011856">
    <property type="entry name" value="tRNA_endonuc-like_dom_sf"/>
</dbReference>
<evidence type="ECO:0000313" key="3">
    <source>
        <dbReference type="EMBL" id="SEO74820.1"/>
    </source>
</evidence>
<evidence type="ECO:0000256" key="2">
    <source>
        <dbReference type="HAMAP-Rule" id="MF_00048"/>
    </source>
</evidence>
<dbReference type="PANTHER" id="PTHR34039">
    <property type="entry name" value="UPF0102 PROTEIN YRAN"/>
    <property type="match status" value="1"/>
</dbReference>
<keyword evidence="4" id="KW-1185">Reference proteome</keyword>
<gene>
    <name evidence="3" type="ORF">SAMN04488052_102584</name>
</gene>
<dbReference type="InterPro" id="IPR003509">
    <property type="entry name" value="UPF0102_YraN-like"/>
</dbReference>
<protein>
    <recommendedName>
        <fullName evidence="2">UPF0102 protein SAMN04488052_102584</fullName>
    </recommendedName>
</protein>
<organism evidence="3 4">
    <name type="scientific">Aquisalimonas asiatica</name>
    <dbReference type="NCBI Taxonomy" id="406100"/>
    <lineage>
        <taxon>Bacteria</taxon>
        <taxon>Pseudomonadati</taxon>
        <taxon>Pseudomonadota</taxon>
        <taxon>Gammaproteobacteria</taxon>
        <taxon>Chromatiales</taxon>
        <taxon>Ectothiorhodospiraceae</taxon>
        <taxon>Aquisalimonas</taxon>
    </lineage>
</organism>
<proteinExistence type="inferred from homology"/>
<accession>A0A1H8S7X5</accession>
<dbReference type="Proteomes" id="UP000199657">
    <property type="component" value="Unassembled WGS sequence"/>
</dbReference>
<dbReference type="PANTHER" id="PTHR34039:SF1">
    <property type="entry name" value="UPF0102 PROTEIN YRAN"/>
    <property type="match status" value="1"/>
</dbReference>
<reference evidence="3 4" key="1">
    <citation type="submission" date="2016-10" db="EMBL/GenBank/DDBJ databases">
        <authorList>
            <person name="de Groot N.N."/>
        </authorList>
    </citation>
    <scope>NUCLEOTIDE SEQUENCE [LARGE SCALE GENOMIC DNA]</scope>
    <source>
        <strain evidence="3 4">CGMCC 1.6291</strain>
    </source>
</reference>
<dbReference type="InterPro" id="IPR011335">
    <property type="entry name" value="Restrct_endonuc-II-like"/>
</dbReference>
<keyword evidence="3" id="KW-0540">Nuclease</keyword>
<evidence type="ECO:0000256" key="1">
    <source>
        <dbReference type="ARBA" id="ARBA00006738"/>
    </source>
</evidence>
<dbReference type="GO" id="GO:0003676">
    <property type="term" value="F:nucleic acid binding"/>
    <property type="evidence" value="ECO:0007669"/>
    <property type="project" value="InterPro"/>
</dbReference>
<dbReference type="CDD" id="cd20736">
    <property type="entry name" value="PoNe_Nuclease"/>
    <property type="match status" value="1"/>
</dbReference>
<dbReference type="OrthoDB" id="9794876at2"/>
<dbReference type="RefSeq" id="WP_091641622.1">
    <property type="nucleotide sequence ID" value="NZ_FOEG01000002.1"/>
</dbReference>
<dbReference type="AlphaFoldDB" id="A0A1H8S7X5"/>
<dbReference type="NCBIfam" id="NF009150">
    <property type="entry name" value="PRK12497.1-3"/>
    <property type="match status" value="1"/>
</dbReference>
<dbReference type="NCBIfam" id="TIGR00252">
    <property type="entry name" value="YraN family protein"/>
    <property type="match status" value="1"/>
</dbReference>
<keyword evidence="3" id="KW-0255">Endonuclease</keyword>
<dbReference type="GO" id="GO:0004519">
    <property type="term" value="F:endonuclease activity"/>
    <property type="evidence" value="ECO:0007669"/>
    <property type="project" value="UniProtKB-KW"/>
</dbReference>
<dbReference type="STRING" id="406100.SAMN04488052_102584"/>
<evidence type="ECO:0000313" key="4">
    <source>
        <dbReference type="Proteomes" id="UP000199657"/>
    </source>
</evidence>
<dbReference type="SUPFAM" id="SSF52980">
    <property type="entry name" value="Restriction endonuclease-like"/>
    <property type="match status" value="1"/>
</dbReference>